<keyword evidence="6" id="KW-1185">Reference proteome</keyword>
<dbReference type="Pfam" id="PF01648">
    <property type="entry name" value="ACPS"/>
    <property type="match status" value="1"/>
</dbReference>
<gene>
    <name evidence="5" type="ORF">CBP31_03950</name>
</gene>
<dbReference type="GO" id="GO:0019878">
    <property type="term" value="P:lysine biosynthetic process via aminoadipic acid"/>
    <property type="evidence" value="ECO:0007669"/>
    <property type="project" value="TreeGrafter"/>
</dbReference>
<dbReference type="RefSeq" id="WP_087034971.1">
    <property type="nucleotide sequence ID" value="NZ_CP021377.1"/>
</dbReference>
<organism evidence="5 6">
    <name type="scientific">Oceanisphaera profunda</name>
    <dbReference type="NCBI Taxonomy" id="1416627"/>
    <lineage>
        <taxon>Bacteria</taxon>
        <taxon>Pseudomonadati</taxon>
        <taxon>Pseudomonadota</taxon>
        <taxon>Gammaproteobacteria</taxon>
        <taxon>Aeromonadales</taxon>
        <taxon>Aeromonadaceae</taxon>
        <taxon>Oceanisphaera</taxon>
    </lineage>
</organism>
<accession>A0A1Y0D2Y5</accession>
<dbReference type="GO" id="GO:0005829">
    <property type="term" value="C:cytosol"/>
    <property type="evidence" value="ECO:0007669"/>
    <property type="project" value="TreeGrafter"/>
</dbReference>
<dbReference type="GO" id="GO:0008897">
    <property type="term" value="F:holo-[acyl-carrier-protein] synthase activity"/>
    <property type="evidence" value="ECO:0007669"/>
    <property type="project" value="InterPro"/>
</dbReference>
<dbReference type="InterPro" id="IPR055066">
    <property type="entry name" value="AASDHPPT_N"/>
</dbReference>
<name>A0A1Y0D2Y5_9GAMM</name>
<dbReference type="InterPro" id="IPR008278">
    <property type="entry name" value="4-PPantetheinyl_Trfase_dom"/>
</dbReference>
<feature type="domain" description="4'-phosphopantetheinyl transferase" evidence="3">
    <location>
        <begin position="128"/>
        <end position="197"/>
    </location>
</feature>
<evidence type="ECO:0000259" key="3">
    <source>
        <dbReference type="Pfam" id="PF01648"/>
    </source>
</evidence>
<dbReference type="GO" id="GO:0000287">
    <property type="term" value="F:magnesium ion binding"/>
    <property type="evidence" value="ECO:0007669"/>
    <property type="project" value="InterPro"/>
</dbReference>
<dbReference type="EMBL" id="CP021377">
    <property type="protein sequence ID" value="ART81883.1"/>
    <property type="molecule type" value="Genomic_DNA"/>
</dbReference>
<dbReference type="SUPFAM" id="SSF56214">
    <property type="entry name" value="4'-phosphopantetheinyl transferase"/>
    <property type="match status" value="2"/>
</dbReference>
<dbReference type="Pfam" id="PF22624">
    <property type="entry name" value="AASDHPPT_N"/>
    <property type="match status" value="1"/>
</dbReference>
<dbReference type="Gene3D" id="3.90.470.20">
    <property type="entry name" value="4'-phosphopantetheinyl transferase domain"/>
    <property type="match status" value="2"/>
</dbReference>
<feature type="domain" description="4'-phosphopantetheinyl transferase N-terminal" evidence="4">
    <location>
        <begin position="30"/>
        <end position="123"/>
    </location>
</feature>
<sequence>MSRNKVIFTQLLICDADHLILPANAQCSLSAPERLRLAQIANPVPAKLFLLGRYLLRQLLAPRLLLSPSQIPISINNKGKPALVIPDKCPPSSLQPASLLPDESNPNWHFNISHTGSLLALAISNQAPLGVDLESRQLSSTQIQRLARRYFSEDEQAWLAQYPESEHFLRLWTIKEAVLKAHGGGIANNLSAVHWQPYQDYAQFDEQHYQLQHFLLQEDKDTSSRLTLAIQGAQAAPLELLSVADLGLTLEISGDQPNICVSQGI</sequence>
<evidence type="ECO:0000256" key="1">
    <source>
        <dbReference type="ARBA" id="ARBA00010990"/>
    </source>
</evidence>
<proteinExistence type="inferred from homology"/>
<dbReference type="AlphaFoldDB" id="A0A1Y0D2Y5"/>
<evidence type="ECO:0000259" key="4">
    <source>
        <dbReference type="Pfam" id="PF22624"/>
    </source>
</evidence>
<evidence type="ECO:0000313" key="6">
    <source>
        <dbReference type="Proteomes" id="UP000243937"/>
    </source>
</evidence>
<dbReference type="InterPro" id="IPR050559">
    <property type="entry name" value="P-Pant_transferase_sf"/>
</dbReference>
<evidence type="ECO:0000313" key="5">
    <source>
        <dbReference type="EMBL" id="ART81883.1"/>
    </source>
</evidence>
<dbReference type="Proteomes" id="UP000243937">
    <property type="component" value="Chromosome"/>
</dbReference>
<reference evidence="5 6" key="1">
    <citation type="journal article" date="2014" name="Int. J. Syst. Evol. Microbiol.">
        <title>Oceanisphaera profunda sp. nov., a marine bacterium isolated from deep-sea sediment, and emended description of the genus Oceanisphaera.</title>
        <authorList>
            <person name="Xu Z."/>
            <person name="Zhang X.Y."/>
            <person name="Su H.N."/>
            <person name="Yu Z.C."/>
            <person name="Liu C."/>
            <person name="Li H."/>
            <person name="Chen X.L."/>
            <person name="Song X.Y."/>
            <person name="Xie B.B."/>
            <person name="Qin Q.L."/>
            <person name="Zhou B.C."/>
            <person name="Shi M."/>
            <person name="Huang Y."/>
            <person name="Zhang Y.Z."/>
        </authorList>
    </citation>
    <scope>NUCLEOTIDE SEQUENCE [LARGE SCALE GENOMIC DNA]</scope>
    <source>
        <strain evidence="5 6">SM1222</strain>
    </source>
</reference>
<dbReference type="InterPro" id="IPR037143">
    <property type="entry name" value="4-PPantetheinyl_Trfase_dom_sf"/>
</dbReference>
<keyword evidence="2" id="KW-0808">Transferase</keyword>
<protein>
    <submittedName>
        <fullName evidence="5">Uncharacterized protein</fullName>
    </submittedName>
</protein>
<dbReference type="KEGG" id="opf:CBP31_03950"/>
<comment type="similarity">
    <text evidence="1">Belongs to the P-Pant transferase superfamily. Gsp/Sfp/HetI/AcpT family.</text>
</comment>
<dbReference type="OrthoDB" id="9808281at2"/>
<dbReference type="PANTHER" id="PTHR12215">
    <property type="entry name" value="PHOSPHOPANTETHEINE TRANSFERASE"/>
    <property type="match status" value="1"/>
</dbReference>
<evidence type="ECO:0000256" key="2">
    <source>
        <dbReference type="ARBA" id="ARBA00022679"/>
    </source>
</evidence>
<dbReference type="PANTHER" id="PTHR12215:SF10">
    <property type="entry name" value="L-AMINOADIPATE-SEMIALDEHYDE DEHYDROGENASE-PHOSPHOPANTETHEINYL TRANSFERASE"/>
    <property type="match status" value="1"/>
</dbReference>